<dbReference type="AlphaFoldDB" id="A0A5M8PWB5"/>
<feature type="domain" description="ABC transporter family G" evidence="7">
    <location>
        <begin position="93"/>
        <end position="164"/>
    </location>
</feature>
<dbReference type="GO" id="GO:0140359">
    <property type="term" value="F:ABC-type transporter activity"/>
    <property type="evidence" value="ECO:0007669"/>
    <property type="project" value="InterPro"/>
</dbReference>
<dbReference type="PANTHER" id="PTHR48041">
    <property type="entry name" value="ABC TRANSPORTER G FAMILY MEMBER 28"/>
    <property type="match status" value="1"/>
</dbReference>
<dbReference type="Pfam" id="PF19055">
    <property type="entry name" value="ABC2_membrane_7"/>
    <property type="match status" value="1"/>
</dbReference>
<dbReference type="InterPro" id="IPR050352">
    <property type="entry name" value="ABCG_transporters"/>
</dbReference>
<dbReference type="Proteomes" id="UP000324767">
    <property type="component" value="Unassembled WGS sequence"/>
</dbReference>
<dbReference type="PANTHER" id="PTHR48041:SF119">
    <property type="entry name" value="ROA1P"/>
    <property type="match status" value="1"/>
</dbReference>
<keyword evidence="5" id="KW-0472">Membrane</keyword>
<proteinExistence type="predicted"/>
<dbReference type="SUPFAM" id="SSF52540">
    <property type="entry name" value="P-loop containing nucleoside triphosphate hydrolases"/>
    <property type="match status" value="1"/>
</dbReference>
<comment type="caution">
    <text evidence="8">The sequence shown here is derived from an EMBL/GenBank/DDBJ whole genome shotgun (WGS) entry which is preliminary data.</text>
</comment>
<evidence type="ECO:0000256" key="1">
    <source>
        <dbReference type="ARBA" id="ARBA00004141"/>
    </source>
</evidence>
<sequence length="198" mass="21656">MSKDEKTHRAESVLLQLNLRDCADNLIGDAKKRGISKGEKRRVTIAVQLLTDPHILILDEPTSGLDAFTATSIIDVLRSLAAEGKKTIILSIHQARSDLFKYSDHILLLARGGQPVYAGKGQLMLAHFSALGYNCPQNTNPAGYALDLITVDLQDSAKETVSRNKISSLVSEWNKTTADKADLHLERTTVHVSTPAEL</sequence>
<protein>
    <submittedName>
        <fullName evidence="8">ABC transporter</fullName>
    </submittedName>
</protein>
<evidence type="ECO:0000256" key="4">
    <source>
        <dbReference type="ARBA" id="ARBA00022989"/>
    </source>
</evidence>
<reference evidence="8 9" key="1">
    <citation type="submission" date="2019-09" db="EMBL/GenBank/DDBJ databases">
        <title>The hologenome of the rock-dwelling lichen Lasallia pustulata.</title>
        <authorList>
            <person name="Greshake Tzovaras B."/>
            <person name="Segers F."/>
            <person name="Bicker A."/>
            <person name="Dal Grande F."/>
            <person name="Otte J."/>
            <person name="Hankeln T."/>
            <person name="Schmitt I."/>
            <person name="Ebersberger I."/>
        </authorList>
    </citation>
    <scope>NUCLEOTIDE SEQUENCE [LARGE SCALE GENOMIC DNA]</scope>
    <source>
        <strain evidence="8">A1-1</strain>
    </source>
</reference>
<evidence type="ECO:0000256" key="2">
    <source>
        <dbReference type="ARBA" id="ARBA00022448"/>
    </source>
</evidence>
<evidence type="ECO:0000313" key="8">
    <source>
        <dbReference type="EMBL" id="KAA6413349.1"/>
    </source>
</evidence>
<name>A0A5M8PWB5_9LECA</name>
<evidence type="ECO:0000256" key="5">
    <source>
        <dbReference type="ARBA" id="ARBA00023136"/>
    </source>
</evidence>
<accession>A0A5M8PWB5</accession>
<evidence type="ECO:0000259" key="6">
    <source>
        <dbReference type="Pfam" id="PF00005"/>
    </source>
</evidence>
<keyword evidence="3" id="KW-0812">Transmembrane</keyword>
<dbReference type="GO" id="GO:0016887">
    <property type="term" value="F:ATP hydrolysis activity"/>
    <property type="evidence" value="ECO:0007669"/>
    <property type="project" value="InterPro"/>
</dbReference>
<evidence type="ECO:0000259" key="7">
    <source>
        <dbReference type="Pfam" id="PF19055"/>
    </source>
</evidence>
<dbReference type="Gene3D" id="3.40.50.300">
    <property type="entry name" value="P-loop containing nucleotide triphosphate hydrolases"/>
    <property type="match status" value="1"/>
</dbReference>
<feature type="domain" description="ABC transporter" evidence="6">
    <location>
        <begin position="5"/>
        <end position="63"/>
    </location>
</feature>
<dbReference type="OrthoDB" id="66620at2759"/>
<dbReference type="EMBL" id="VXIT01000004">
    <property type="protein sequence ID" value="KAA6413349.1"/>
    <property type="molecule type" value="Genomic_DNA"/>
</dbReference>
<comment type="subcellular location">
    <subcellularLocation>
        <location evidence="1">Membrane</location>
        <topology evidence="1">Multi-pass membrane protein</topology>
    </subcellularLocation>
</comment>
<dbReference type="InterPro" id="IPR027417">
    <property type="entry name" value="P-loop_NTPase"/>
</dbReference>
<keyword evidence="2" id="KW-0813">Transport</keyword>
<dbReference type="InterPro" id="IPR003439">
    <property type="entry name" value="ABC_transporter-like_ATP-bd"/>
</dbReference>
<dbReference type="Pfam" id="PF00005">
    <property type="entry name" value="ABC_tran"/>
    <property type="match status" value="1"/>
</dbReference>
<gene>
    <name evidence="8" type="ORF">FRX48_03095</name>
</gene>
<keyword evidence="4" id="KW-1133">Transmembrane helix</keyword>
<evidence type="ECO:0000256" key="3">
    <source>
        <dbReference type="ARBA" id="ARBA00022692"/>
    </source>
</evidence>
<dbReference type="GO" id="GO:0005524">
    <property type="term" value="F:ATP binding"/>
    <property type="evidence" value="ECO:0007669"/>
    <property type="project" value="InterPro"/>
</dbReference>
<evidence type="ECO:0000313" key="9">
    <source>
        <dbReference type="Proteomes" id="UP000324767"/>
    </source>
</evidence>
<dbReference type="InterPro" id="IPR043926">
    <property type="entry name" value="ABCG_dom"/>
</dbReference>
<organism evidence="8 9">
    <name type="scientific">Lasallia pustulata</name>
    <dbReference type="NCBI Taxonomy" id="136370"/>
    <lineage>
        <taxon>Eukaryota</taxon>
        <taxon>Fungi</taxon>
        <taxon>Dikarya</taxon>
        <taxon>Ascomycota</taxon>
        <taxon>Pezizomycotina</taxon>
        <taxon>Lecanoromycetes</taxon>
        <taxon>OSLEUM clade</taxon>
        <taxon>Umbilicariomycetidae</taxon>
        <taxon>Umbilicariales</taxon>
        <taxon>Umbilicariaceae</taxon>
        <taxon>Lasallia</taxon>
    </lineage>
</organism>
<dbReference type="GO" id="GO:0016020">
    <property type="term" value="C:membrane"/>
    <property type="evidence" value="ECO:0007669"/>
    <property type="project" value="UniProtKB-SubCell"/>
</dbReference>